<evidence type="ECO:0000256" key="1">
    <source>
        <dbReference type="PIRSR" id="PIRSR605502-1"/>
    </source>
</evidence>
<dbReference type="RefSeq" id="WP_186487151.1">
    <property type="nucleotide sequence ID" value="NZ_JACOGI010000001.1"/>
</dbReference>
<keyword evidence="1" id="KW-0460">Magnesium</keyword>
<dbReference type="PANTHER" id="PTHR16222">
    <property type="entry name" value="ADP-RIBOSYLGLYCOHYDROLASE"/>
    <property type="match status" value="1"/>
</dbReference>
<dbReference type="Gene3D" id="1.10.4080.10">
    <property type="entry name" value="ADP-ribosylation/Crystallin J1"/>
    <property type="match status" value="1"/>
</dbReference>
<dbReference type="AlphaFoldDB" id="A0A8J6ILB4"/>
<feature type="binding site" evidence="1">
    <location>
        <position position="400"/>
    </location>
    <ligand>
        <name>Mg(2+)</name>
        <dbReference type="ChEBI" id="CHEBI:18420"/>
        <label>1</label>
    </ligand>
</feature>
<reference evidence="2" key="1">
    <citation type="submission" date="2020-08" db="EMBL/GenBank/DDBJ databases">
        <authorList>
            <person name="Liu C."/>
            <person name="Sun Q."/>
        </authorList>
    </citation>
    <scope>NUCLEOTIDE SEQUENCE</scope>
    <source>
        <strain evidence="2">NSJ-65</strain>
    </source>
</reference>
<dbReference type="InterPro" id="IPR005502">
    <property type="entry name" value="Ribosyl_crysJ1"/>
</dbReference>
<dbReference type="SUPFAM" id="SSF101478">
    <property type="entry name" value="ADP-ribosylglycohydrolase"/>
    <property type="match status" value="1"/>
</dbReference>
<dbReference type="Proteomes" id="UP000597668">
    <property type="component" value="Unassembled WGS sequence"/>
</dbReference>
<gene>
    <name evidence="2" type="ORF">H8K20_00580</name>
</gene>
<organism evidence="2 3">
    <name type="scientific">Neobittarella massiliensis</name>
    <name type="common">ex Bilen et al. 2018</name>
    <dbReference type="NCBI Taxonomy" id="2041842"/>
    <lineage>
        <taxon>Bacteria</taxon>
        <taxon>Bacillati</taxon>
        <taxon>Bacillota</taxon>
        <taxon>Clostridia</taxon>
        <taxon>Eubacteriales</taxon>
        <taxon>Oscillospiraceae</taxon>
        <taxon>Neobittarella (ex Bilen et al. 2018)</taxon>
    </lineage>
</organism>
<keyword evidence="3" id="KW-1185">Reference proteome</keyword>
<evidence type="ECO:0000313" key="3">
    <source>
        <dbReference type="Proteomes" id="UP000597668"/>
    </source>
</evidence>
<evidence type="ECO:0000313" key="2">
    <source>
        <dbReference type="EMBL" id="MBC3514887.1"/>
    </source>
</evidence>
<dbReference type="Pfam" id="PF03747">
    <property type="entry name" value="ADP_ribosyl_GH"/>
    <property type="match status" value="1"/>
</dbReference>
<sequence length="477" mass="54077">MKHFMENDMFALYTARVYYDWQQARDEGRDVAHLEEVCKAIQKRFYSDDRQDSIGDLEVAYALERKMREAPIKEKTDHVEPSVYEEILQERPEKKREIANIPDKTIKDRILGGWTGRIVGCLLGKPLEFWKHENLLNMLKEIGNYPVNRYVSTKDFTPDMIEKYNIKTGSPLIKQPWIDELKGYAPTDDDTNYTVLNLKLMEEFGYDFDPGDVLFAWINWVPAGLCFTAERIAYKNVLRGLSAPATATFQNPYREWVGAQIRAEMFGWVNPGNTVAAAEAAFRDACVSHTRNGIYGEMFTAAMVAAAMHLTDVREIIEAGLAEIPENSRLTKAVRSAIAEFDSGMTLEESIEALHNQHDEYNIFEWCHIVPNEKIVVLSLLHSGGDFSRAIGNCVSFAFDTDSNAAVVGAIMGTLLGTAGIEEKWTMPLGGRLGSTVLGEEMNRIEDLAERTFKIAKREVTPNTEIKDEYRYSETFA</sequence>
<accession>A0A8J6ILB4</accession>
<feature type="binding site" evidence="1">
    <location>
        <position position="190"/>
    </location>
    <ligand>
        <name>Mg(2+)</name>
        <dbReference type="ChEBI" id="CHEBI:18420"/>
        <label>1</label>
    </ligand>
</feature>
<dbReference type="EMBL" id="JACOGI010000001">
    <property type="protein sequence ID" value="MBC3514887.1"/>
    <property type="molecule type" value="Genomic_DNA"/>
</dbReference>
<dbReference type="PANTHER" id="PTHR16222:SF12">
    <property type="entry name" value="ADP-RIBOSYLGLYCOHYDROLASE-RELATED"/>
    <property type="match status" value="1"/>
</dbReference>
<feature type="binding site" evidence="1">
    <location>
        <position position="187"/>
    </location>
    <ligand>
        <name>Mg(2+)</name>
        <dbReference type="ChEBI" id="CHEBI:18420"/>
        <label>1</label>
    </ligand>
</feature>
<keyword evidence="1" id="KW-0479">Metal-binding</keyword>
<feature type="binding site" evidence="1">
    <location>
        <position position="403"/>
    </location>
    <ligand>
        <name>Mg(2+)</name>
        <dbReference type="ChEBI" id="CHEBI:18420"/>
        <label>1</label>
    </ligand>
</feature>
<name>A0A8J6ILB4_9FIRM</name>
<comment type="caution">
    <text evidence="2">The sequence shown here is derived from an EMBL/GenBank/DDBJ whole genome shotgun (WGS) entry which is preliminary data.</text>
</comment>
<proteinExistence type="predicted"/>
<dbReference type="InterPro" id="IPR050792">
    <property type="entry name" value="ADP-ribosylglycohydrolase"/>
</dbReference>
<protein>
    <submittedName>
        <fullName evidence="2">ADP-ribosylglycohydrolase family protein</fullName>
    </submittedName>
</protein>
<feature type="binding site" evidence="1">
    <location>
        <position position="189"/>
    </location>
    <ligand>
        <name>Mg(2+)</name>
        <dbReference type="ChEBI" id="CHEBI:18420"/>
        <label>1</label>
    </ligand>
</feature>
<comment type="cofactor">
    <cofactor evidence="1">
        <name>Mg(2+)</name>
        <dbReference type="ChEBI" id="CHEBI:18420"/>
    </cofactor>
    <text evidence="1">Binds 2 magnesium ions per subunit.</text>
</comment>
<dbReference type="GO" id="GO:0046872">
    <property type="term" value="F:metal ion binding"/>
    <property type="evidence" value="ECO:0007669"/>
    <property type="project" value="UniProtKB-KW"/>
</dbReference>
<dbReference type="InterPro" id="IPR036705">
    <property type="entry name" value="Ribosyl_crysJ1_sf"/>
</dbReference>
<feature type="binding site" evidence="1">
    <location>
        <position position="402"/>
    </location>
    <ligand>
        <name>Mg(2+)</name>
        <dbReference type="ChEBI" id="CHEBI:18420"/>
        <label>1</label>
    </ligand>
</feature>